<dbReference type="EMBL" id="QSWH01000004">
    <property type="protein sequence ID" value="RRR22555.1"/>
    <property type="molecule type" value="Genomic_DNA"/>
</dbReference>
<reference evidence="3 5" key="2">
    <citation type="submission" date="2018-08" db="EMBL/GenBank/DDBJ databases">
        <title>Brachybacterium saurashtrense DSM 23186.</title>
        <authorList>
            <person name="Li Y."/>
        </authorList>
    </citation>
    <scope>NUCLEOTIDE SEQUENCE [LARGE SCALE GENOMIC DNA]</scope>
    <source>
        <strain evidence="3 5">DSM 23186</strain>
    </source>
</reference>
<feature type="transmembrane region" description="Helical" evidence="1">
    <location>
        <begin position="298"/>
        <end position="321"/>
    </location>
</feature>
<feature type="transmembrane region" description="Helical" evidence="1">
    <location>
        <begin position="124"/>
        <end position="147"/>
    </location>
</feature>
<feature type="transmembrane region" description="Helical" evidence="1">
    <location>
        <begin position="80"/>
        <end position="103"/>
    </location>
</feature>
<keyword evidence="1" id="KW-0812">Transmembrane</keyword>
<evidence type="ECO:0000313" key="4">
    <source>
        <dbReference type="Proteomes" id="UP000254236"/>
    </source>
</evidence>
<evidence type="ECO:0000256" key="1">
    <source>
        <dbReference type="SAM" id="Phobius"/>
    </source>
</evidence>
<dbReference type="GO" id="GO:0008233">
    <property type="term" value="F:peptidase activity"/>
    <property type="evidence" value="ECO:0007669"/>
    <property type="project" value="UniProtKB-KW"/>
</dbReference>
<evidence type="ECO:0000313" key="5">
    <source>
        <dbReference type="Proteomes" id="UP000282185"/>
    </source>
</evidence>
<keyword evidence="1" id="KW-0472">Membrane</keyword>
<dbReference type="KEGG" id="bsau:DWV08_15280"/>
<dbReference type="RefSeq" id="WP_115414587.1">
    <property type="nucleotide sequence ID" value="NZ_CP031356.1"/>
</dbReference>
<dbReference type="OrthoDB" id="2680086at2"/>
<reference evidence="2 4" key="1">
    <citation type="submission" date="2018-07" db="EMBL/GenBank/DDBJ databases">
        <title>Brachybacterium saurashtrense DSM 23186 genome sequence.</title>
        <authorList>
            <person name="Guo L."/>
        </authorList>
    </citation>
    <scope>NUCLEOTIDE SEQUENCE [LARGE SCALE GENOMIC DNA]</scope>
    <source>
        <strain evidence="2 4">DSM 23186</strain>
    </source>
</reference>
<keyword evidence="1" id="KW-1133">Transmembrane helix</keyword>
<keyword evidence="3" id="KW-0645">Protease</keyword>
<feature type="transmembrane region" description="Helical" evidence="1">
    <location>
        <begin position="218"/>
        <end position="236"/>
    </location>
</feature>
<feature type="transmembrane region" description="Helical" evidence="1">
    <location>
        <begin position="159"/>
        <end position="180"/>
    </location>
</feature>
<dbReference type="Proteomes" id="UP000282185">
    <property type="component" value="Unassembled WGS sequence"/>
</dbReference>
<protein>
    <submittedName>
        <fullName evidence="3">CAAX protease</fullName>
    </submittedName>
</protein>
<dbReference type="EMBL" id="CP031356">
    <property type="protein sequence ID" value="AXK46840.1"/>
    <property type="molecule type" value="Genomic_DNA"/>
</dbReference>
<proteinExistence type="predicted"/>
<accession>A0A345YSD8</accession>
<gene>
    <name evidence="2" type="ORF">DWV08_15280</name>
    <name evidence="3" type="ORF">DXU92_09900</name>
</gene>
<evidence type="ECO:0000313" key="2">
    <source>
        <dbReference type="EMBL" id="AXK46840.1"/>
    </source>
</evidence>
<evidence type="ECO:0000313" key="3">
    <source>
        <dbReference type="EMBL" id="RRR22555.1"/>
    </source>
</evidence>
<keyword evidence="3" id="KW-0378">Hydrolase</keyword>
<feature type="transmembrane region" description="Helical" evidence="1">
    <location>
        <begin position="32"/>
        <end position="60"/>
    </location>
</feature>
<feature type="transmembrane region" description="Helical" evidence="1">
    <location>
        <begin position="192"/>
        <end position="212"/>
    </location>
</feature>
<feature type="transmembrane region" description="Helical" evidence="1">
    <location>
        <begin position="257"/>
        <end position="278"/>
    </location>
</feature>
<dbReference type="GO" id="GO:0006508">
    <property type="term" value="P:proteolysis"/>
    <property type="evidence" value="ECO:0007669"/>
    <property type="project" value="UniProtKB-KW"/>
</dbReference>
<name>A0A345YSD8_9MICO</name>
<dbReference type="AlphaFoldDB" id="A0A345YSD8"/>
<sequence>MSTHTDTPAQRSVPFHRLATVRPAWARWHTPLLTLGAAFLAYLVLISVVLVLAILVLALVPGENVTLGVASGDPTSPLDVTLALAMGAAWVPAGMIGVRFGGWRPLGTIWSVAARVRRELLGPYGAWGAAMGAAVVAVAAVAGALAGTGGGSAAAGASVPQLLLVTVVVLVLAPLQAIGLEMTLRGAVMQAVGTWLRSPVPAFLAATAVVLIGRELTAAVVVPALALALTAAVLAWKTGGLELPIVLSATVMIASHLVSAVGAGTGAGAGAAALNAAAAAPGTSSAALTETAAQAGGAALAGGVGAAVALLVLAGASLLWISSREGIGLLQPVSRGTDQPAPEPVPF</sequence>
<keyword evidence="4" id="KW-1185">Reference proteome</keyword>
<organism evidence="3 5">
    <name type="scientific">Brachybacterium saurashtrense</name>
    <dbReference type="NCBI Taxonomy" id="556288"/>
    <lineage>
        <taxon>Bacteria</taxon>
        <taxon>Bacillati</taxon>
        <taxon>Actinomycetota</taxon>
        <taxon>Actinomycetes</taxon>
        <taxon>Micrococcales</taxon>
        <taxon>Dermabacteraceae</taxon>
        <taxon>Brachybacterium</taxon>
    </lineage>
</organism>
<dbReference type="Proteomes" id="UP000254236">
    <property type="component" value="Chromosome"/>
</dbReference>